<dbReference type="SUPFAM" id="SSF56176">
    <property type="entry name" value="FAD-binding/transporter-associated domain-like"/>
    <property type="match status" value="1"/>
</dbReference>
<dbReference type="SMART" id="SM01091">
    <property type="entry name" value="CorC_HlyC"/>
    <property type="match status" value="1"/>
</dbReference>
<name>A0A248LG70_9NEIS</name>
<evidence type="ECO:0000313" key="15">
    <source>
        <dbReference type="Proteomes" id="UP000197424"/>
    </source>
</evidence>
<accession>A0A248LG70</accession>
<evidence type="ECO:0000256" key="1">
    <source>
        <dbReference type="ARBA" id="ARBA00004651"/>
    </source>
</evidence>
<evidence type="ECO:0000256" key="4">
    <source>
        <dbReference type="ARBA" id="ARBA00022692"/>
    </source>
</evidence>
<dbReference type="Pfam" id="PF03471">
    <property type="entry name" value="CorC_HlyC"/>
    <property type="match status" value="1"/>
</dbReference>
<evidence type="ECO:0000259" key="13">
    <source>
        <dbReference type="PROSITE" id="PS51846"/>
    </source>
</evidence>
<keyword evidence="6 10" id="KW-1133">Transmembrane helix</keyword>
<feature type="transmembrane region" description="Helical" evidence="11">
    <location>
        <begin position="62"/>
        <end position="86"/>
    </location>
</feature>
<evidence type="ECO:0000256" key="7">
    <source>
        <dbReference type="ARBA" id="ARBA00023122"/>
    </source>
</evidence>
<keyword evidence="8 10" id="KW-0472">Membrane</keyword>
<gene>
    <name evidence="14" type="ORF">LHGZ1_0654</name>
</gene>
<dbReference type="Gene3D" id="3.10.580.10">
    <property type="entry name" value="CBS-domain"/>
    <property type="match status" value="1"/>
</dbReference>
<dbReference type="InterPro" id="IPR005170">
    <property type="entry name" value="Transptr-assoc_dom"/>
</dbReference>
<dbReference type="PANTHER" id="PTHR22777">
    <property type="entry name" value="HEMOLYSIN-RELATED"/>
    <property type="match status" value="1"/>
</dbReference>
<evidence type="ECO:0000256" key="6">
    <source>
        <dbReference type="ARBA" id="ARBA00022989"/>
    </source>
</evidence>
<keyword evidence="4 10" id="KW-0812">Transmembrane</keyword>
<dbReference type="InterPro" id="IPR036318">
    <property type="entry name" value="FAD-bd_PCMH-like_sf"/>
</dbReference>
<dbReference type="SUPFAM" id="SSF54631">
    <property type="entry name" value="CBS-domain pair"/>
    <property type="match status" value="1"/>
</dbReference>
<dbReference type="Pfam" id="PF01595">
    <property type="entry name" value="CNNM"/>
    <property type="match status" value="1"/>
</dbReference>
<dbReference type="PANTHER" id="PTHR22777:SF32">
    <property type="entry name" value="UPF0053 INNER MEMBRANE PROTEIN YFJD"/>
    <property type="match status" value="1"/>
</dbReference>
<sequence length="417" mass="46507">MDDIPLSLLLLALVILLMSSAFFSMSETGMMAVNRYRLNNRAANGHRGARLAKNLLGQTDKLLGVILLGNNFINSAAASIATVITFRLVGQNEVALAMATVLVTFAILVFSEATPKVIAATHPERVAVVASYPLTLLLKVAYPVVWFVNLFVQGLIRLLRVQPEPESTQLTPEELRVLVLESGQFIAKKHRSMLLNLFELENCTVDDVMVPRHQLEMIDIDDDLDEIVAQLRTCHHTRLPVCEGSSENVIGILHVRKVLHLMDRDFGQDALRGILRAPYFIPEGTPLFTQLQNFQENHRRIGIVVDEYGEMLGLVTLEDILEQVVGEFTTAAPTFESRLLPQEDGSILVDGAMLLRDLNRSLDLNLPLEGPKTVNGLLLEHFQDIPEPGTCFKLHQCVFEVLQSGERSVRRVRIIPL</sequence>
<dbReference type="RefSeq" id="WP_172622942.1">
    <property type="nucleotide sequence ID" value="NZ_CP022115.1"/>
</dbReference>
<dbReference type="Pfam" id="PF00571">
    <property type="entry name" value="CBS"/>
    <property type="match status" value="2"/>
</dbReference>
<evidence type="ECO:0000259" key="12">
    <source>
        <dbReference type="PROSITE" id="PS51371"/>
    </source>
</evidence>
<evidence type="ECO:0000256" key="3">
    <source>
        <dbReference type="ARBA" id="ARBA00022475"/>
    </source>
</evidence>
<keyword evidence="5" id="KW-0677">Repeat</keyword>
<evidence type="ECO:0000256" key="5">
    <source>
        <dbReference type="ARBA" id="ARBA00022737"/>
    </source>
</evidence>
<feature type="transmembrane region" description="Helical" evidence="11">
    <location>
        <begin position="130"/>
        <end position="152"/>
    </location>
</feature>
<comment type="similarity">
    <text evidence="2">Belongs to the UPF0053 family.</text>
</comment>
<feature type="domain" description="CBS" evidence="12">
    <location>
        <begin position="274"/>
        <end position="330"/>
    </location>
</feature>
<feature type="transmembrane region" description="Helical" evidence="11">
    <location>
        <begin position="93"/>
        <end position="110"/>
    </location>
</feature>
<dbReference type="PROSITE" id="PS51846">
    <property type="entry name" value="CNNM"/>
    <property type="match status" value="1"/>
</dbReference>
<dbReference type="GO" id="GO:0050660">
    <property type="term" value="F:flavin adenine dinucleotide binding"/>
    <property type="evidence" value="ECO:0007669"/>
    <property type="project" value="InterPro"/>
</dbReference>
<dbReference type="InterPro" id="IPR016169">
    <property type="entry name" value="FAD-bd_PCMH_sub2"/>
</dbReference>
<dbReference type="Gene3D" id="3.30.465.10">
    <property type="match status" value="1"/>
</dbReference>
<dbReference type="InterPro" id="IPR046342">
    <property type="entry name" value="CBS_dom_sf"/>
</dbReference>
<dbReference type="AlphaFoldDB" id="A0A248LG70"/>
<dbReference type="EMBL" id="CP022115">
    <property type="protein sequence ID" value="ASJ23485.1"/>
    <property type="molecule type" value="Genomic_DNA"/>
</dbReference>
<proteinExistence type="inferred from homology"/>
<evidence type="ECO:0000313" key="14">
    <source>
        <dbReference type="EMBL" id="ASJ23485.1"/>
    </source>
</evidence>
<keyword evidence="3" id="KW-1003">Cell membrane</keyword>
<evidence type="ECO:0000256" key="10">
    <source>
        <dbReference type="PROSITE-ProRule" id="PRU01193"/>
    </source>
</evidence>
<evidence type="ECO:0000256" key="8">
    <source>
        <dbReference type="ARBA" id="ARBA00023136"/>
    </source>
</evidence>
<feature type="domain" description="CNNM transmembrane" evidence="13">
    <location>
        <begin position="2"/>
        <end position="192"/>
    </location>
</feature>
<feature type="domain" description="CBS" evidence="12">
    <location>
        <begin position="209"/>
        <end position="270"/>
    </location>
</feature>
<comment type="subcellular location">
    <subcellularLocation>
        <location evidence="1">Cell membrane</location>
        <topology evidence="1">Multi-pass membrane protein</topology>
    </subcellularLocation>
</comment>
<dbReference type="InterPro" id="IPR002550">
    <property type="entry name" value="CNNM"/>
</dbReference>
<dbReference type="InterPro" id="IPR000644">
    <property type="entry name" value="CBS_dom"/>
</dbReference>
<keyword evidence="7 9" id="KW-0129">CBS domain</keyword>
<dbReference type="FunFam" id="3.10.580.10:FF:000002">
    <property type="entry name" value="Magnesium/cobalt efflux protein CorC"/>
    <property type="match status" value="1"/>
</dbReference>
<evidence type="ECO:0000256" key="2">
    <source>
        <dbReference type="ARBA" id="ARBA00006337"/>
    </source>
</evidence>
<reference evidence="15" key="1">
    <citation type="submission" date="2017-06" db="EMBL/GenBank/DDBJ databases">
        <title>Whole genome sequence of Laribacter hongkongensis LHGZ1.</title>
        <authorList>
            <person name="Chen D."/>
            <person name="Wu H."/>
            <person name="Chen J."/>
        </authorList>
    </citation>
    <scope>NUCLEOTIDE SEQUENCE [LARGE SCALE GENOMIC DNA]</scope>
    <source>
        <strain evidence="15">LHGZ1</strain>
    </source>
</reference>
<dbReference type="CDD" id="cd04590">
    <property type="entry name" value="CBS_pair_CorC_HlyC_assoc"/>
    <property type="match status" value="1"/>
</dbReference>
<evidence type="ECO:0000256" key="9">
    <source>
        <dbReference type="PROSITE-ProRule" id="PRU00703"/>
    </source>
</evidence>
<dbReference type="PROSITE" id="PS51371">
    <property type="entry name" value="CBS"/>
    <property type="match status" value="2"/>
</dbReference>
<dbReference type="SMART" id="SM00116">
    <property type="entry name" value="CBS"/>
    <property type="match status" value="2"/>
</dbReference>
<evidence type="ECO:0000256" key="11">
    <source>
        <dbReference type="SAM" id="Phobius"/>
    </source>
</evidence>
<dbReference type="InterPro" id="IPR044751">
    <property type="entry name" value="Ion_transp-like_CBS"/>
</dbReference>
<protein>
    <submittedName>
        <fullName evidence="14">Putative transmembrane protein</fullName>
    </submittedName>
</protein>
<organism evidence="14 15">
    <name type="scientific">Laribacter hongkongensis</name>
    <dbReference type="NCBI Taxonomy" id="168471"/>
    <lineage>
        <taxon>Bacteria</taxon>
        <taxon>Pseudomonadati</taxon>
        <taxon>Pseudomonadota</taxon>
        <taxon>Betaproteobacteria</taxon>
        <taxon>Neisseriales</taxon>
        <taxon>Aquaspirillaceae</taxon>
        <taxon>Laribacter</taxon>
    </lineage>
</organism>
<dbReference type="Proteomes" id="UP000197424">
    <property type="component" value="Chromosome"/>
</dbReference>
<dbReference type="GO" id="GO:0005886">
    <property type="term" value="C:plasma membrane"/>
    <property type="evidence" value="ECO:0007669"/>
    <property type="project" value="UniProtKB-SubCell"/>
</dbReference>